<dbReference type="KEGG" id="cmp:Cha6605_5678"/>
<dbReference type="AlphaFoldDB" id="K9UQ12"/>
<reference evidence="1 2" key="1">
    <citation type="submission" date="2012-05" db="EMBL/GenBank/DDBJ databases">
        <title>Finished chromosome of genome of Chamaesiphon sp. PCC 6605.</title>
        <authorList>
            <consortium name="US DOE Joint Genome Institute"/>
            <person name="Gugger M."/>
            <person name="Coursin T."/>
            <person name="Rippka R."/>
            <person name="Tandeau De Marsac N."/>
            <person name="Huntemann M."/>
            <person name="Wei C.-L."/>
            <person name="Han J."/>
            <person name="Detter J.C."/>
            <person name="Han C."/>
            <person name="Tapia R."/>
            <person name="Chen A."/>
            <person name="Kyrpides N."/>
            <person name="Mavromatis K."/>
            <person name="Markowitz V."/>
            <person name="Szeto E."/>
            <person name="Ivanova N."/>
            <person name="Pagani I."/>
            <person name="Pati A."/>
            <person name="Goodwin L."/>
            <person name="Nordberg H.P."/>
            <person name="Cantor M.N."/>
            <person name="Hua S.X."/>
            <person name="Woyke T."/>
            <person name="Kerfeld C.A."/>
        </authorList>
    </citation>
    <scope>NUCLEOTIDE SEQUENCE [LARGE SCALE GENOMIC DNA]</scope>
    <source>
        <strain evidence="2">ATCC 27169 / PCC 6605</strain>
    </source>
</reference>
<dbReference type="eggNOG" id="COG0675">
    <property type="taxonomic scope" value="Bacteria"/>
</dbReference>
<accession>K9UQ12</accession>
<dbReference type="EMBL" id="CP003600">
    <property type="protein sequence ID" value="AFY96536.1"/>
    <property type="molecule type" value="Genomic_DNA"/>
</dbReference>
<protein>
    <recommendedName>
        <fullName evidence="3">HNH nuclease domain-containing protein</fullName>
    </recommendedName>
</protein>
<dbReference type="HOGENOM" id="CLU_2477703_0_0_3"/>
<evidence type="ECO:0000313" key="2">
    <source>
        <dbReference type="Proteomes" id="UP000010366"/>
    </source>
</evidence>
<evidence type="ECO:0000313" key="1">
    <source>
        <dbReference type="EMBL" id="AFY96536.1"/>
    </source>
</evidence>
<dbReference type="Proteomes" id="UP000010366">
    <property type="component" value="Chromosome"/>
</dbReference>
<evidence type="ECO:0008006" key="3">
    <source>
        <dbReference type="Google" id="ProtNLM"/>
    </source>
</evidence>
<name>K9UQ12_CHAP6</name>
<dbReference type="eggNOG" id="COG1403">
    <property type="taxonomic scope" value="Bacteria"/>
</dbReference>
<keyword evidence="2" id="KW-1185">Reference proteome</keyword>
<organism evidence="1 2">
    <name type="scientific">Chamaesiphon minutus (strain ATCC 27169 / PCC 6605)</name>
    <dbReference type="NCBI Taxonomy" id="1173020"/>
    <lineage>
        <taxon>Bacteria</taxon>
        <taxon>Bacillati</taxon>
        <taxon>Cyanobacteriota</taxon>
        <taxon>Cyanophyceae</taxon>
        <taxon>Gomontiellales</taxon>
        <taxon>Chamaesiphonaceae</taxon>
        <taxon>Chamaesiphon</taxon>
    </lineage>
</organism>
<proteinExistence type="predicted"/>
<sequence>MLVCEYKASGKSNQFSAVDEAIRTVQFIRNKAIRLWMDGGAKSCYVAELHHIDGNHTNWKSNNLEALHRECHQHQAIHSQVRVRTAG</sequence>
<gene>
    <name evidence="1" type="ORF">Cha6605_5678</name>
</gene>